<dbReference type="EMBL" id="JASWJB010000001">
    <property type="protein sequence ID" value="KAK2616935.1"/>
    <property type="molecule type" value="Genomic_DNA"/>
</dbReference>
<dbReference type="Proteomes" id="UP001251528">
    <property type="component" value="Unassembled WGS sequence"/>
</dbReference>
<evidence type="ECO:0000313" key="1">
    <source>
        <dbReference type="EMBL" id="KAK2616935.1"/>
    </source>
</evidence>
<keyword evidence="2" id="KW-1185">Reference proteome</keyword>
<dbReference type="AlphaFoldDB" id="A0AAJ0D1N0"/>
<name>A0AAJ0D1N0_9HYPO</name>
<organism evidence="1 2">
    <name type="scientific">Conoideocrella luteorostrata</name>
    <dbReference type="NCBI Taxonomy" id="1105319"/>
    <lineage>
        <taxon>Eukaryota</taxon>
        <taxon>Fungi</taxon>
        <taxon>Dikarya</taxon>
        <taxon>Ascomycota</taxon>
        <taxon>Pezizomycotina</taxon>
        <taxon>Sordariomycetes</taxon>
        <taxon>Hypocreomycetidae</taxon>
        <taxon>Hypocreales</taxon>
        <taxon>Clavicipitaceae</taxon>
        <taxon>Conoideocrella</taxon>
    </lineage>
</organism>
<reference evidence="1" key="1">
    <citation type="submission" date="2023-06" db="EMBL/GenBank/DDBJ databases">
        <title>Conoideocrella luteorostrata (Hypocreales: Clavicipitaceae), a potential biocontrol fungus for elongate hemlock scale in United States Christmas tree production areas.</title>
        <authorList>
            <person name="Barrett H."/>
            <person name="Lovett B."/>
            <person name="Macias A.M."/>
            <person name="Stajich J.E."/>
            <person name="Kasson M.T."/>
        </authorList>
    </citation>
    <scope>NUCLEOTIDE SEQUENCE</scope>
    <source>
        <strain evidence="1">ARSEF 14590</strain>
    </source>
</reference>
<gene>
    <name evidence="1" type="ORF">QQS21_000024</name>
</gene>
<protein>
    <submittedName>
        <fullName evidence="1">Uncharacterized protein</fullName>
    </submittedName>
</protein>
<comment type="caution">
    <text evidence="1">The sequence shown here is derived from an EMBL/GenBank/DDBJ whole genome shotgun (WGS) entry which is preliminary data.</text>
</comment>
<proteinExistence type="predicted"/>
<sequence>MDKGKGVVRCIQANDKTRIRTKDEPDPKEITFETPHGDATARTGAYGCVSWTTAQNSHARDAADRLKAYAVRAYPYPWELDNVLPVTPEKPTLLPRTGDIGAPMRQLIATYNEEATHRYARSPGADNLSLSNKAREHMRRNPEAFALALQAIKARSSDVALWNIIKTEATSLLTHQTE</sequence>
<evidence type="ECO:0000313" key="2">
    <source>
        <dbReference type="Proteomes" id="UP001251528"/>
    </source>
</evidence>
<accession>A0AAJ0D1N0</accession>